<comment type="similarity">
    <text evidence="2 7">Belongs to the acyl-CoA dehydrogenase family.</text>
</comment>
<dbReference type="PANTHER" id="PTHR48083:SF13">
    <property type="entry name" value="ACYL-COA DEHYDROGENASE FAMILY MEMBER 11"/>
    <property type="match status" value="1"/>
</dbReference>
<evidence type="ECO:0000256" key="4">
    <source>
        <dbReference type="ARBA" id="ARBA00022630"/>
    </source>
</evidence>
<name>A0ABQ6MFX8_9STRA</name>
<evidence type="ECO:0000256" key="5">
    <source>
        <dbReference type="ARBA" id="ARBA00022827"/>
    </source>
</evidence>
<keyword evidence="6 7" id="KW-0560">Oxidoreductase</keyword>
<dbReference type="SUPFAM" id="SSF56645">
    <property type="entry name" value="Acyl-CoA dehydrogenase NM domain-like"/>
    <property type="match status" value="1"/>
</dbReference>
<evidence type="ECO:0000259" key="9">
    <source>
        <dbReference type="Pfam" id="PF02770"/>
    </source>
</evidence>
<evidence type="ECO:0000256" key="1">
    <source>
        <dbReference type="ARBA" id="ARBA00001974"/>
    </source>
</evidence>
<dbReference type="InterPro" id="IPR037069">
    <property type="entry name" value="AcylCoA_DH/ox_N_sf"/>
</dbReference>
<protein>
    <recommendedName>
        <fullName evidence="13">Acyl-CoA dehydrogenase</fullName>
    </recommendedName>
</protein>
<dbReference type="Gene3D" id="1.10.540.10">
    <property type="entry name" value="Acyl-CoA dehydrogenase/oxidase, N-terminal domain"/>
    <property type="match status" value="1"/>
</dbReference>
<evidence type="ECO:0000259" key="10">
    <source>
        <dbReference type="Pfam" id="PF02771"/>
    </source>
</evidence>
<evidence type="ECO:0000256" key="3">
    <source>
        <dbReference type="ARBA" id="ARBA00011738"/>
    </source>
</evidence>
<reference evidence="11 12" key="1">
    <citation type="journal article" date="2023" name="Commun. Biol.">
        <title>Genome analysis of Parmales, the sister group of diatoms, reveals the evolutionary specialization of diatoms from phago-mixotrophs to photoautotrophs.</title>
        <authorList>
            <person name="Ban H."/>
            <person name="Sato S."/>
            <person name="Yoshikawa S."/>
            <person name="Yamada K."/>
            <person name="Nakamura Y."/>
            <person name="Ichinomiya M."/>
            <person name="Sato N."/>
            <person name="Blanc-Mathieu R."/>
            <person name="Endo H."/>
            <person name="Kuwata A."/>
            <person name="Ogata H."/>
        </authorList>
    </citation>
    <scope>NUCLEOTIDE SEQUENCE [LARGE SCALE GENOMIC DNA]</scope>
</reference>
<evidence type="ECO:0000313" key="12">
    <source>
        <dbReference type="Proteomes" id="UP001165060"/>
    </source>
</evidence>
<dbReference type="InterPro" id="IPR009075">
    <property type="entry name" value="AcylCo_DH/oxidase_C"/>
</dbReference>
<keyword evidence="12" id="KW-1185">Reference proteome</keyword>
<comment type="cofactor">
    <cofactor evidence="1 7">
        <name>FAD</name>
        <dbReference type="ChEBI" id="CHEBI:57692"/>
    </cofactor>
</comment>
<evidence type="ECO:0000256" key="6">
    <source>
        <dbReference type="ARBA" id="ARBA00023002"/>
    </source>
</evidence>
<dbReference type="Proteomes" id="UP001165060">
    <property type="component" value="Unassembled WGS sequence"/>
</dbReference>
<proteinExistence type="inferred from homology"/>
<dbReference type="PANTHER" id="PTHR48083">
    <property type="entry name" value="MEDIUM-CHAIN SPECIFIC ACYL-COA DEHYDROGENASE, MITOCHONDRIAL-RELATED"/>
    <property type="match status" value="1"/>
</dbReference>
<dbReference type="SUPFAM" id="SSF47203">
    <property type="entry name" value="Acyl-CoA dehydrogenase C-terminal domain-like"/>
    <property type="match status" value="1"/>
</dbReference>
<evidence type="ECO:0000259" key="8">
    <source>
        <dbReference type="Pfam" id="PF00441"/>
    </source>
</evidence>
<dbReference type="InterPro" id="IPR036250">
    <property type="entry name" value="AcylCo_DH-like_C"/>
</dbReference>
<sequence length="433" mass="46824">MSSVPSPPSMLDAMSPHAAATYAKLSSFCLGPCLAAEKPFADFMAGRHGAARWTKLPPVLLELQAKARELGLWNLFSPHESGLTVREYGLMSELMGRAYLAAYATNCAAPDSGNMEVLHGFGSAEQKRRWLGPLMGGRIRSAFLMTEPRVASSDATNVCTTFTRFDCPERKVPCYRVRGVKWWSTGASDPRCSSGGCFIVLGQVAAPGEPPPEGRRHDSHTMLVIPADAGGVERVRALTVFQHDDAPFGHAEVALNDVVVPVSEALIANEGDGFAIAQARLGPGRIHHCMRAIGLGRRCHELMVERSLVRTAFGKPLLRHGMTQEKVADSLAALECARAITLVCADKIDKVGAKNARDSIAMIKYKVPELVLKIIDDAIQVHGAAGVSEDTCLAQAYSYMRTLRIADGPDEVHKMTVARIESKRAIGRLKAKL</sequence>
<feature type="domain" description="Acyl-CoA oxidase/dehydrogenase middle" evidence="9">
    <location>
        <begin position="142"/>
        <end position="250"/>
    </location>
</feature>
<dbReference type="Pfam" id="PF02770">
    <property type="entry name" value="Acyl-CoA_dh_M"/>
    <property type="match status" value="1"/>
</dbReference>
<evidence type="ECO:0000256" key="2">
    <source>
        <dbReference type="ARBA" id="ARBA00009347"/>
    </source>
</evidence>
<comment type="caution">
    <text evidence="11">The sequence shown here is derived from an EMBL/GenBank/DDBJ whole genome shotgun (WGS) entry which is preliminary data.</text>
</comment>
<dbReference type="InterPro" id="IPR009100">
    <property type="entry name" value="AcylCoA_DH/oxidase_NM_dom_sf"/>
</dbReference>
<feature type="domain" description="Acyl-CoA dehydrogenase/oxidase C-terminal" evidence="8">
    <location>
        <begin position="271"/>
        <end position="419"/>
    </location>
</feature>
<dbReference type="InterPro" id="IPR046373">
    <property type="entry name" value="Acyl-CoA_Oxase/DH_mid-dom_sf"/>
</dbReference>
<evidence type="ECO:0000313" key="11">
    <source>
        <dbReference type="EMBL" id="GMI25592.1"/>
    </source>
</evidence>
<gene>
    <name evidence="11" type="ORF">TeGR_g9879</name>
</gene>
<dbReference type="InterPro" id="IPR050741">
    <property type="entry name" value="Acyl-CoA_dehydrogenase"/>
</dbReference>
<dbReference type="EMBL" id="BRYB01002795">
    <property type="protein sequence ID" value="GMI25592.1"/>
    <property type="molecule type" value="Genomic_DNA"/>
</dbReference>
<keyword evidence="4 7" id="KW-0285">Flavoprotein</keyword>
<dbReference type="Pfam" id="PF02771">
    <property type="entry name" value="Acyl-CoA_dh_N"/>
    <property type="match status" value="1"/>
</dbReference>
<dbReference type="Gene3D" id="2.40.110.10">
    <property type="entry name" value="Butyryl-CoA Dehydrogenase, subunit A, domain 2"/>
    <property type="match status" value="1"/>
</dbReference>
<feature type="domain" description="Acyl-CoA dehydrogenase/oxidase N-terminal" evidence="10">
    <location>
        <begin position="61"/>
        <end position="137"/>
    </location>
</feature>
<dbReference type="Pfam" id="PF00441">
    <property type="entry name" value="Acyl-CoA_dh_1"/>
    <property type="match status" value="1"/>
</dbReference>
<comment type="subunit">
    <text evidence="3">Homodimer.</text>
</comment>
<dbReference type="Gene3D" id="1.20.140.10">
    <property type="entry name" value="Butyryl-CoA Dehydrogenase, subunit A, domain 3"/>
    <property type="match status" value="1"/>
</dbReference>
<dbReference type="InterPro" id="IPR013786">
    <property type="entry name" value="AcylCoA_DH/ox_N"/>
</dbReference>
<keyword evidence="5 7" id="KW-0274">FAD</keyword>
<accession>A0ABQ6MFX8</accession>
<evidence type="ECO:0000256" key="7">
    <source>
        <dbReference type="RuleBase" id="RU362125"/>
    </source>
</evidence>
<evidence type="ECO:0008006" key="13">
    <source>
        <dbReference type="Google" id="ProtNLM"/>
    </source>
</evidence>
<dbReference type="InterPro" id="IPR006091">
    <property type="entry name" value="Acyl-CoA_Oxase/DH_mid-dom"/>
</dbReference>
<organism evidence="11 12">
    <name type="scientific">Tetraparma gracilis</name>
    <dbReference type="NCBI Taxonomy" id="2962635"/>
    <lineage>
        <taxon>Eukaryota</taxon>
        <taxon>Sar</taxon>
        <taxon>Stramenopiles</taxon>
        <taxon>Ochrophyta</taxon>
        <taxon>Bolidophyceae</taxon>
        <taxon>Parmales</taxon>
        <taxon>Triparmaceae</taxon>
        <taxon>Tetraparma</taxon>
    </lineage>
</organism>